<dbReference type="InterPro" id="IPR039353">
    <property type="entry name" value="TF_Adf1"/>
</dbReference>
<dbReference type="PROSITE" id="PS51029">
    <property type="entry name" value="MADF"/>
    <property type="match status" value="1"/>
</dbReference>
<evidence type="ECO:0000313" key="3">
    <source>
        <dbReference type="Proteomes" id="UP000014500"/>
    </source>
</evidence>
<organism evidence="2 3">
    <name type="scientific">Strigamia maritima</name>
    <name type="common">European centipede</name>
    <name type="synonym">Geophilus maritimus</name>
    <dbReference type="NCBI Taxonomy" id="126957"/>
    <lineage>
        <taxon>Eukaryota</taxon>
        <taxon>Metazoa</taxon>
        <taxon>Ecdysozoa</taxon>
        <taxon>Arthropoda</taxon>
        <taxon>Myriapoda</taxon>
        <taxon>Chilopoda</taxon>
        <taxon>Pleurostigmophora</taxon>
        <taxon>Geophilomorpha</taxon>
        <taxon>Linotaeniidae</taxon>
        <taxon>Strigamia</taxon>
    </lineage>
</organism>
<evidence type="ECO:0000313" key="2">
    <source>
        <dbReference type="EnsemblMetazoa" id="SMAR004481-PA"/>
    </source>
</evidence>
<dbReference type="OMA" id="ANDEAYF"/>
<dbReference type="PANTHER" id="PTHR12243:SF60">
    <property type="entry name" value="SI:CH211-15D5.12-RELATED"/>
    <property type="match status" value="1"/>
</dbReference>
<accession>T1ITM9</accession>
<evidence type="ECO:0000259" key="1">
    <source>
        <dbReference type="PROSITE" id="PS51029"/>
    </source>
</evidence>
<dbReference type="InterPro" id="IPR006578">
    <property type="entry name" value="MADF-dom"/>
</dbReference>
<reference evidence="2" key="2">
    <citation type="submission" date="2015-02" db="UniProtKB">
        <authorList>
            <consortium name="EnsemblMetazoa"/>
        </authorList>
    </citation>
    <scope>IDENTIFICATION</scope>
</reference>
<keyword evidence="3" id="KW-1185">Reference proteome</keyword>
<dbReference type="EMBL" id="AFFK01019224">
    <property type="status" value="NOT_ANNOTATED_CDS"/>
    <property type="molecule type" value="Genomic_DNA"/>
</dbReference>
<reference evidence="3" key="1">
    <citation type="submission" date="2011-05" db="EMBL/GenBank/DDBJ databases">
        <authorList>
            <person name="Richards S.R."/>
            <person name="Qu J."/>
            <person name="Jiang H."/>
            <person name="Jhangiani S.N."/>
            <person name="Agravi P."/>
            <person name="Goodspeed R."/>
            <person name="Gross S."/>
            <person name="Mandapat C."/>
            <person name="Jackson L."/>
            <person name="Mathew T."/>
            <person name="Pu L."/>
            <person name="Thornton R."/>
            <person name="Saada N."/>
            <person name="Wilczek-Boney K.B."/>
            <person name="Lee S."/>
            <person name="Kovar C."/>
            <person name="Wu Y."/>
            <person name="Scherer S.E."/>
            <person name="Worley K.C."/>
            <person name="Muzny D.M."/>
            <person name="Gibbs R."/>
        </authorList>
    </citation>
    <scope>NUCLEOTIDE SEQUENCE</scope>
    <source>
        <strain evidence="3">Brora</strain>
    </source>
</reference>
<dbReference type="Pfam" id="PF10545">
    <property type="entry name" value="MADF_DNA_bdg"/>
    <property type="match status" value="1"/>
</dbReference>
<dbReference type="GO" id="GO:0005634">
    <property type="term" value="C:nucleus"/>
    <property type="evidence" value="ECO:0007669"/>
    <property type="project" value="TreeGrafter"/>
</dbReference>
<dbReference type="GO" id="GO:0005667">
    <property type="term" value="C:transcription regulator complex"/>
    <property type="evidence" value="ECO:0007669"/>
    <property type="project" value="TreeGrafter"/>
</dbReference>
<dbReference type="AlphaFoldDB" id="T1ITM9"/>
<dbReference type="EnsemblMetazoa" id="SMAR004481-RA">
    <property type="protein sequence ID" value="SMAR004481-PA"/>
    <property type="gene ID" value="SMAR004481"/>
</dbReference>
<protein>
    <recommendedName>
        <fullName evidence="1">MADF domain-containing protein</fullName>
    </recommendedName>
</protein>
<proteinExistence type="predicted"/>
<dbReference type="GO" id="GO:0006357">
    <property type="term" value="P:regulation of transcription by RNA polymerase II"/>
    <property type="evidence" value="ECO:0007669"/>
    <property type="project" value="TreeGrafter"/>
</dbReference>
<dbReference type="HOGENOM" id="CLU_1134350_0_0_1"/>
<dbReference type="SMART" id="SM00595">
    <property type="entry name" value="MADF"/>
    <property type="match status" value="1"/>
</dbReference>
<name>T1ITM9_STRMM</name>
<sequence>MARAKVNNEALIEFVRNFPFLYNTSDVRYKDTALKEKRWAVIGAQQQVSSAVVKKRWKTLRDRYRKEMLEYEKKRSGGNMDVAPPKWKLYPVLGALLDNTMSSTSHLLDADSCGNISNGNDDMDDDEDVTNVNTNNIEVILNETEVDSDESCGFTLATESKKPNCTKRLKREREDELNERMMSALDAITDNLSARLIKLGQQPANDEAYFYAMSL</sequence>
<feature type="domain" description="MADF" evidence="1">
    <location>
        <begin position="10"/>
        <end position="101"/>
    </location>
</feature>
<dbReference type="Proteomes" id="UP000014500">
    <property type="component" value="Unassembled WGS sequence"/>
</dbReference>
<dbReference type="PANTHER" id="PTHR12243">
    <property type="entry name" value="MADF DOMAIN TRANSCRIPTION FACTOR"/>
    <property type="match status" value="1"/>
</dbReference>